<comment type="catalytic activity">
    <reaction evidence="1">
        <text>Hydrolyzes free adenine bases from 7,8-dihydro-8-oxoguanine:adenine mismatched double-stranded DNA, leaving an apurinic site.</text>
        <dbReference type="EC" id="3.2.2.31"/>
    </reaction>
</comment>
<dbReference type="InterPro" id="IPR004035">
    <property type="entry name" value="Endouclease-III_FeS-bd_BS"/>
</dbReference>
<evidence type="ECO:0000256" key="8">
    <source>
        <dbReference type="ARBA" id="ARBA00022723"/>
    </source>
</evidence>
<evidence type="ECO:0000256" key="12">
    <source>
        <dbReference type="ARBA" id="ARBA00023014"/>
    </source>
</evidence>
<evidence type="ECO:0000256" key="13">
    <source>
        <dbReference type="ARBA" id="ARBA00023204"/>
    </source>
</evidence>
<feature type="region of interest" description="Disordered" evidence="15">
    <location>
        <begin position="1"/>
        <end position="29"/>
    </location>
</feature>
<dbReference type="Proteomes" id="UP000011996">
    <property type="component" value="Unassembled WGS sequence"/>
</dbReference>
<dbReference type="GO" id="GO:0035485">
    <property type="term" value="F:adenine/guanine mispair binding"/>
    <property type="evidence" value="ECO:0007669"/>
    <property type="project" value="TreeGrafter"/>
</dbReference>
<dbReference type="PANTHER" id="PTHR42944">
    <property type="entry name" value="ADENINE DNA GLYCOSYLASE"/>
    <property type="match status" value="1"/>
</dbReference>
<dbReference type="InterPro" id="IPR044298">
    <property type="entry name" value="MIG/MutY"/>
</dbReference>
<dbReference type="SMART" id="SM00525">
    <property type="entry name" value="FES"/>
    <property type="match status" value="1"/>
</dbReference>
<dbReference type="PANTHER" id="PTHR42944:SF1">
    <property type="entry name" value="ADENINE DNA GLYCOSYLASE"/>
    <property type="match status" value="1"/>
</dbReference>
<dbReference type="Gene3D" id="1.10.340.30">
    <property type="entry name" value="Hypothetical protein, domain 2"/>
    <property type="match status" value="1"/>
</dbReference>
<evidence type="ECO:0000313" key="18">
    <source>
        <dbReference type="Proteomes" id="UP000011996"/>
    </source>
</evidence>
<dbReference type="InterPro" id="IPR023170">
    <property type="entry name" value="HhH_base_excis_C"/>
</dbReference>
<evidence type="ECO:0000256" key="10">
    <source>
        <dbReference type="ARBA" id="ARBA00022801"/>
    </source>
</evidence>
<evidence type="ECO:0000259" key="16">
    <source>
        <dbReference type="SMART" id="SM00478"/>
    </source>
</evidence>
<keyword evidence="14" id="KW-0326">Glycosidase</keyword>
<dbReference type="InterPro" id="IPR003651">
    <property type="entry name" value="Endonuclease3_FeS-loop_motif"/>
</dbReference>
<dbReference type="GO" id="GO:0006284">
    <property type="term" value="P:base-excision repair"/>
    <property type="evidence" value="ECO:0007669"/>
    <property type="project" value="InterPro"/>
</dbReference>
<dbReference type="Pfam" id="PF14815">
    <property type="entry name" value="NUDIX_4"/>
    <property type="match status" value="1"/>
</dbReference>
<dbReference type="GO" id="GO:0034039">
    <property type="term" value="F:8-oxo-7,8-dihydroguanine DNA N-glycosylase activity"/>
    <property type="evidence" value="ECO:0007669"/>
    <property type="project" value="TreeGrafter"/>
</dbReference>
<dbReference type="Pfam" id="PF00730">
    <property type="entry name" value="HhH-GPD"/>
    <property type="match status" value="1"/>
</dbReference>
<keyword evidence="8" id="KW-0479">Metal-binding</keyword>
<comment type="function">
    <text evidence="3">Adenine glycosylase active on G-A mispairs. MutY also corrects error-prone DNA synthesis past GO lesions which are due to the oxidatively damaged form of guanine: 7,8-dihydro-8-oxoguanine (8-oxo-dGTP).</text>
</comment>
<dbReference type="PATRIC" id="fig|1263868.3.peg.6480"/>
<evidence type="ECO:0000313" key="17">
    <source>
        <dbReference type="EMBL" id="EMI23469.1"/>
    </source>
</evidence>
<dbReference type="GO" id="GO:0000701">
    <property type="term" value="F:purine-specific mismatch base pair DNA N-glycosylase activity"/>
    <property type="evidence" value="ECO:0007669"/>
    <property type="project" value="UniProtKB-EC"/>
</dbReference>
<evidence type="ECO:0000256" key="14">
    <source>
        <dbReference type="ARBA" id="ARBA00023295"/>
    </source>
</evidence>
<dbReference type="Pfam" id="PF10576">
    <property type="entry name" value="EndIII_4Fe-2S"/>
    <property type="match status" value="1"/>
</dbReference>
<evidence type="ECO:0000256" key="1">
    <source>
        <dbReference type="ARBA" id="ARBA00000843"/>
    </source>
</evidence>
<dbReference type="GO" id="GO:0046872">
    <property type="term" value="F:metal ion binding"/>
    <property type="evidence" value="ECO:0007669"/>
    <property type="project" value="UniProtKB-KW"/>
</dbReference>
<comment type="similarity">
    <text evidence="4">Belongs to the Nth/MutY family.</text>
</comment>
<dbReference type="SUPFAM" id="SSF48150">
    <property type="entry name" value="DNA-glycosylase"/>
    <property type="match status" value="1"/>
</dbReference>
<keyword evidence="11" id="KW-0408">Iron</keyword>
<dbReference type="Gene3D" id="1.10.1670.10">
    <property type="entry name" value="Helix-hairpin-Helix base-excision DNA repair enzymes (C-terminal)"/>
    <property type="match status" value="1"/>
</dbReference>
<evidence type="ECO:0000256" key="3">
    <source>
        <dbReference type="ARBA" id="ARBA00002933"/>
    </source>
</evidence>
<dbReference type="PROSITE" id="PS00764">
    <property type="entry name" value="ENDONUCLEASE_III_1"/>
    <property type="match status" value="1"/>
</dbReference>
<dbReference type="GO" id="GO:0051539">
    <property type="term" value="F:4 iron, 4 sulfur cluster binding"/>
    <property type="evidence" value="ECO:0007669"/>
    <property type="project" value="UniProtKB-KW"/>
</dbReference>
<name>M5SBD7_9BACT</name>
<dbReference type="SUPFAM" id="SSF55811">
    <property type="entry name" value="Nudix"/>
    <property type="match status" value="1"/>
</dbReference>
<dbReference type="EC" id="3.2.2.31" evidence="5"/>
<organism evidence="17 18">
    <name type="scientific">Rhodopirellula europaea SH398</name>
    <dbReference type="NCBI Taxonomy" id="1263868"/>
    <lineage>
        <taxon>Bacteria</taxon>
        <taxon>Pseudomonadati</taxon>
        <taxon>Planctomycetota</taxon>
        <taxon>Planctomycetia</taxon>
        <taxon>Pirellulales</taxon>
        <taxon>Pirellulaceae</taxon>
        <taxon>Rhodopirellula</taxon>
    </lineage>
</organism>
<keyword evidence="9" id="KW-0227">DNA damage</keyword>
<keyword evidence="7" id="KW-0004">4Fe-4S</keyword>
<evidence type="ECO:0000256" key="4">
    <source>
        <dbReference type="ARBA" id="ARBA00008343"/>
    </source>
</evidence>
<dbReference type="InterPro" id="IPR005760">
    <property type="entry name" value="A/G_AdeGlyc_MutY"/>
</dbReference>
<dbReference type="InterPro" id="IPR011257">
    <property type="entry name" value="DNA_glycosylase"/>
</dbReference>
<dbReference type="AlphaFoldDB" id="M5SBD7"/>
<dbReference type="NCBIfam" id="TIGR01084">
    <property type="entry name" value="mutY"/>
    <property type="match status" value="1"/>
</dbReference>
<dbReference type="InterPro" id="IPR015797">
    <property type="entry name" value="NUDIX_hydrolase-like_dom_sf"/>
</dbReference>
<comment type="caution">
    <text evidence="17">The sequence shown here is derived from an EMBL/GenBank/DDBJ whole genome shotgun (WGS) entry which is preliminary data.</text>
</comment>
<dbReference type="STRING" id="1263868.RESH_05972"/>
<keyword evidence="12" id="KW-0411">Iron-sulfur</keyword>
<proteinExistence type="inferred from homology"/>
<evidence type="ECO:0000256" key="6">
    <source>
        <dbReference type="ARBA" id="ARBA00022023"/>
    </source>
</evidence>
<dbReference type="GO" id="GO:0006298">
    <property type="term" value="P:mismatch repair"/>
    <property type="evidence" value="ECO:0007669"/>
    <property type="project" value="TreeGrafter"/>
</dbReference>
<evidence type="ECO:0000256" key="11">
    <source>
        <dbReference type="ARBA" id="ARBA00023004"/>
    </source>
</evidence>
<evidence type="ECO:0000256" key="15">
    <source>
        <dbReference type="SAM" id="MobiDB-lite"/>
    </source>
</evidence>
<evidence type="ECO:0000256" key="9">
    <source>
        <dbReference type="ARBA" id="ARBA00022763"/>
    </source>
</evidence>
<comment type="cofactor">
    <cofactor evidence="2">
        <name>[4Fe-4S] cluster</name>
        <dbReference type="ChEBI" id="CHEBI:49883"/>
    </cofactor>
</comment>
<evidence type="ECO:0000256" key="7">
    <source>
        <dbReference type="ARBA" id="ARBA00022485"/>
    </source>
</evidence>
<keyword evidence="10" id="KW-0378">Hydrolase</keyword>
<dbReference type="SMART" id="SM00478">
    <property type="entry name" value="ENDO3c"/>
    <property type="match status" value="1"/>
</dbReference>
<dbReference type="FunFam" id="1.10.340.30:FF:000002">
    <property type="entry name" value="Adenine DNA glycosylase"/>
    <property type="match status" value="1"/>
</dbReference>
<feature type="compositionally biased region" description="Polar residues" evidence="15">
    <location>
        <begin position="10"/>
        <end position="22"/>
    </location>
</feature>
<keyword evidence="13" id="KW-0234">DNA repair</keyword>
<dbReference type="InterPro" id="IPR000445">
    <property type="entry name" value="HhH_motif"/>
</dbReference>
<evidence type="ECO:0000256" key="5">
    <source>
        <dbReference type="ARBA" id="ARBA00012045"/>
    </source>
</evidence>
<dbReference type="GO" id="GO:0032357">
    <property type="term" value="F:oxidized purine DNA binding"/>
    <property type="evidence" value="ECO:0007669"/>
    <property type="project" value="TreeGrafter"/>
</dbReference>
<protein>
    <recommendedName>
        <fullName evidence="6">Adenine DNA glycosylase</fullName>
        <ecNumber evidence="5">3.2.2.31</ecNumber>
    </recommendedName>
</protein>
<reference evidence="17 18" key="1">
    <citation type="journal article" date="2013" name="Mar. Genomics">
        <title>Expression of sulfatases in Rhodopirellula baltica and the diversity of sulfatases in the genus Rhodopirellula.</title>
        <authorList>
            <person name="Wegner C.E."/>
            <person name="Richter-Heitmann T."/>
            <person name="Klindworth A."/>
            <person name="Klockow C."/>
            <person name="Richter M."/>
            <person name="Achstetter T."/>
            <person name="Glockner F.O."/>
            <person name="Harder J."/>
        </authorList>
    </citation>
    <scope>NUCLEOTIDE SEQUENCE [LARGE SCALE GENOMIC DNA]</scope>
    <source>
        <strain evidence="17 18">SH398</strain>
    </source>
</reference>
<dbReference type="CDD" id="cd00056">
    <property type="entry name" value="ENDO3c"/>
    <property type="match status" value="1"/>
</dbReference>
<dbReference type="Pfam" id="PF00633">
    <property type="entry name" value="HHH"/>
    <property type="match status" value="1"/>
</dbReference>
<feature type="domain" description="HhH-GPD" evidence="16">
    <location>
        <begin position="74"/>
        <end position="232"/>
    </location>
</feature>
<evidence type="ECO:0000256" key="2">
    <source>
        <dbReference type="ARBA" id="ARBA00001966"/>
    </source>
</evidence>
<dbReference type="EMBL" id="ANOF01000196">
    <property type="protein sequence ID" value="EMI23469.1"/>
    <property type="molecule type" value="Genomic_DNA"/>
</dbReference>
<dbReference type="InterPro" id="IPR029119">
    <property type="entry name" value="MutY_C"/>
</dbReference>
<dbReference type="InterPro" id="IPR003265">
    <property type="entry name" value="HhH-GPD_domain"/>
</dbReference>
<gene>
    <name evidence="17" type="ORF">RESH_05972</name>
</gene>
<sequence>MVHVRPSVHARNSSPIRANTIDTEAPQIDSGNWQDSNWRSRVRKRLLTWFSNNARDLPWRRDHSPYRVWISEIMCQQTQVATVLPYFERFLSTYPTIRDLADADESQLMRMWEGLGYYRRARSLHAAAKKMVEEHDGEFPESFDDVLALPGIGRYTAGAIQSISRNKAFPILEGNTQRVFSRWIGLTVPPTEKVAQARLWELSDKMLPRRKADDRSNGPAGFNQAAMELGALICSPRSPKCGECPVATICHANQMGLQDEIPGKISKVQYESRTEIAVVISRDDRYLVRTIPEGVRFAGMIDFPRAGPPEADDVVGMESWLAGQLGGDVTLGMRLKTIKHAVTRYRMTLHVHLGEWNVNSDRVAEDGPMPDSWQWSTVDELADMPMSVTGRKIVRLLDRPQRSLFSEL</sequence>
<accession>M5SBD7</accession>
<dbReference type="Gene3D" id="3.90.79.10">
    <property type="entry name" value="Nucleoside Triphosphate Pyrophosphohydrolase"/>
    <property type="match status" value="1"/>
</dbReference>